<dbReference type="InterPro" id="IPR001633">
    <property type="entry name" value="EAL_dom"/>
</dbReference>
<dbReference type="SUPFAM" id="SSF141868">
    <property type="entry name" value="EAL domain-like"/>
    <property type="match status" value="1"/>
</dbReference>
<keyword evidence="1" id="KW-0472">Membrane</keyword>
<dbReference type="InterPro" id="IPR000014">
    <property type="entry name" value="PAS"/>
</dbReference>
<dbReference type="InterPro" id="IPR043128">
    <property type="entry name" value="Rev_trsase/Diguanyl_cyclase"/>
</dbReference>
<dbReference type="SUPFAM" id="SSF55073">
    <property type="entry name" value="Nucleotide cyclase"/>
    <property type="match status" value="1"/>
</dbReference>
<dbReference type="NCBIfam" id="TIGR00229">
    <property type="entry name" value="sensory_box"/>
    <property type="match status" value="1"/>
</dbReference>
<dbReference type="Pfam" id="PF00563">
    <property type="entry name" value="EAL"/>
    <property type="match status" value="1"/>
</dbReference>
<gene>
    <name evidence="5" type="ORF">KMZ68_19450</name>
</gene>
<dbReference type="InterPro" id="IPR000160">
    <property type="entry name" value="GGDEF_dom"/>
</dbReference>
<dbReference type="InterPro" id="IPR029787">
    <property type="entry name" value="Nucleotide_cyclase"/>
</dbReference>
<evidence type="ECO:0000259" key="3">
    <source>
        <dbReference type="PROSITE" id="PS50883"/>
    </source>
</evidence>
<dbReference type="InterPro" id="IPR035965">
    <property type="entry name" value="PAS-like_dom_sf"/>
</dbReference>
<name>A0A975NME7_9BRAD</name>
<dbReference type="InterPro" id="IPR007890">
    <property type="entry name" value="CHASE2"/>
</dbReference>
<feature type="domain" description="EAL" evidence="3">
    <location>
        <begin position="656"/>
        <end position="909"/>
    </location>
</feature>
<dbReference type="KEGG" id="bsei:KMZ68_19450"/>
<sequence>MKHYRPHIFVVVALAIVLASGWRGTLRNALTDLRFAWQSRQASGDIVVVAIDAPSIEKIGVWPWPRRLHADLLRRLEAADVKDVVFDVDFSTPSDATSDQAFVEALRAAGGSVVLPSFKQPATDGGNATAVHINRPLNQFGDHSWTAIVNVAVEPDGLVRRYPFGEKLAGEFLPSMGAVLAGLYSAKSSPFLIDYSIRAASIPKVSYADVLRGDEATLNKIRGKKVIIGGTALELGDRFSVPNGGVVSGPILQTLAAESILQNRTLRWTSDVVALAGLCVISLAMMFSWRRLSAGVRVIVLVGMAAAAEAIAILLQAKLPLVLDTSLLLTAIAVYMAAIALDEIDFRDLLGRIAESRFQRIAMSLGDGLVCTDSSQRITLWNPGAVAIFGYSPEEMIGRRFETILAPHAKAEPGYSSTCEKVRARSRQPGGLVTEFDGLRKNGEVFPVEACFSGWQGTDGFQYGAILRDISVRKREAERIRYLAEHDPLTGLANRNTLNAGLAEMISGAEKDAGEVALLVIGLDGFQHINDMLGHACGDRVLCAVSERLNAQIGGAGIVARLSGDEFAIAIRCAELSETAAQLAERIALAFDAPLATGGRQHRVKVSIGAAVHPGDGRTAEELLSNGHLAFCRAKATRRGRHVVFESAIRRELESRLTLEAELVLAAERNEFELFYQPQVRLSDGGLIGAEALIRWHHPVRGLVSPAEFMPVVNTSSISDRVAGWVLETACRRARTWEQAGHNVRIGVNLSPSQLQSGDLATSVAEVLDITGLTPSLLELEVTEDILLLDEQRVLDTVLRIQELGVRVVFDDFGTGYASLSYLKKFPLDGLKIDRSFVLELLADSGDAAIVGSTISLSKQLGLSVIAEGIENRATADLLASMGCEEGQGYFFGRPMPAQAFEEQFLTVRESTARVLAGGEAA</sequence>
<dbReference type="PROSITE" id="PS50883">
    <property type="entry name" value="EAL"/>
    <property type="match status" value="1"/>
</dbReference>
<dbReference type="InterPro" id="IPR035919">
    <property type="entry name" value="EAL_sf"/>
</dbReference>
<protein>
    <submittedName>
        <fullName evidence="5">EAL domain-containing protein</fullName>
    </submittedName>
</protein>
<dbReference type="PANTHER" id="PTHR44757:SF2">
    <property type="entry name" value="BIOFILM ARCHITECTURE MAINTENANCE PROTEIN MBAA"/>
    <property type="match status" value="1"/>
</dbReference>
<dbReference type="EMBL" id="CP076135">
    <property type="protein sequence ID" value="QWG17139.1"/>
    <property type="molecule type" value="Genomic_DNA"/>
</dbReference>
<dbReference type="PROSITE" id="PS50887">
    <property type="entry name" value="GGDEF"/>
    <property type="match status" value="1"/>
</dbReference>
<dbReference type="CDD" id="cd01949">
    <property type="entry name" value="GGDEF"/>
    <property type="match status" value="1"/>
</dbReference>
<dbReference type="Gene3D" id="3.30.70.270">
    <property type="match status" value="1"/>
</dbReference>
<evidence type="ECO:0000259" key="4">
    <source>
        <dbReference type="PROSITE" id="PS50887"/>
    </source>
</evidence>
<dbReference type="Gene3D" id="3.20.20.450">
    <property type="entry name" value="EAL domain"/>
    <property type="match status" value="1"/>
</dbReference>
<dbReference type="Pfam" id="PF05226">
    <property type="entry name" value="CHASE2"/>
    <property type="match status" value="1"/>
</dbReference>
<dbReference type="Proteomes" id="UP000680805">
    <property type="component" value="Chromosome"/>
</dbReference>
<proteinExistence type="predicted"/>
<dbReference type="CDD" id="cd00130">
    <property type="entry name" value="PAS"/>
    <property type="match status" value="1"/>
</dbReference>
<accession>A0A975NME7</accession>
<keyword evidence="1" id="KW-1133">Transmembrane helix</keyword>
<dbReference type="SMART" id="SM00267">
    <property type="entry name" value="GGDEF"/>
    <property type="match status" value="1"/>
</dbReference>
<dbReference type="CDD" id="cd01948">
    <property type="entry name" value="EAL"/>
    <property type="match status" value="1"/>
</dbReference>
<feature type="domain" description="PAS" evidence="2">
    <location>
        <begin position="354"/>
        <end position="399"/>
    </location>
</feature>
<evidence type="ECO:0000259" key="2">
    <source>
        <dbReference type="PROSITE" id="PS50112"/>
    </source>
</evidence>
<dbReference type="PANTHER" id="PTHR44757">
    <property type="entry name" value="DIGUANYLATE CYCLASE DGCP"/>
    <property type="match status" value="1"/>
</dbReference>
<dbReference type="RefSeq" id="WP_215612793.1">
    <property type="nucleotide sequence ID" value="NZ_CP076135.1"/>
</dbReference>
<dbReference type="NCBIfam" id="TIGR00254">
    <property type="entry name" value="GGDEF"/>
    <property type="match status" value="1"/>
</dbReference>
<dbReference type="SUPFAM" id="SSF55785">
    <property type="entry name" value="PYP-like sensor domain (PAS domain)"/>
    <property type="match status" value="1"/>
</dbReference>
<keyword evidence="1" id="KW-0812">Transmembrane</keyword>
<dbReference type="SMART" id="SM00052">
    <property type="entry name" value="EAL"/>
    <property type="match status" value="1"/>
</dbReference>
<organism evidence="5 6">
    <name type="scientific">Bradyrhizobium sediminis</name>
    <dbReference type="NCBI Taxonomy" id="2840469"/>
    <lineage>
        <taxon>Bacteria</taxon>
        <taxon>Pseudomonadati</taxon>
        <taxon>Pseudomonadota</taxon>
        <taxon>Alphaproteobacteria</taxon>
        <taxon>Hyphomicrobiales</taxon>
        <taxon>Nitrobacteraceae</taxon>
        <taxon>Bradyrhizobium</taxon>
    </lineage>
</organism>
<feature type="transmembrane region" description="Helical" evidence="1">
    <location>
        <begin position="321"/>
        <end position="341"/>
    </location>
</feature>
<feature type="domain" description="GGDEF" evidence="4">
    <location>
        <begin position="514"/>
        <end position="647"/>
    </location>
</feature>
<dbReference type="Gene3D" id="3.30.450.20">
    <property type="entry name" value="PAS domain"/>
    <property type="match status" value="1"/>
</dbReference>
<dbReference type="AlphaFoldDB" id="A0A975NME7"/>
<dbReference type="PROSITE" id="PS50112">
    <property type="entry name" value="PAS"/>
    <property type="match status" value="1"/>
</dbReference>
<evidence type="ECO:0000256" key="1">
    <source>
        <dbReference type="SAM" id="Phobius"/>
    </source>
</evidence>
<dbReference type="InterPro" id="IPR052155">
    <property type="entry name" value="Biofilm_reg_signaling"/>
</dbReference>
<evidence type="ECO:0000313" key="5">
    <source>
        <dbReference type="EMBL" id="QWG17139.1"/>
    </source>
</evidence>
<evidence type="ECO:0000313" key="6">
    <source>
        <dbReference type="Proteomes" id="UP000680805"/>
    </source>
</evidence>
<feature type="transmembrane region" description="Helical" evidence="1">
    <location>
        <begin position="268"/>
        <end position="287"/>
    </location>
</feature>
<dbReference type="SMART" id="SM00091">
    <property type="entry name" value="PAS"/>
    <property type="match status" value="1"/>
</dbReference>
<dbReference type="Pfam" id="PF13426">
    <property type="entry name" value="PAS_9"/>
    <property type="match status" value="1"/>
</dbReference>
<dbReference type="SMART" id="SM01080">
    <property type="entry name" value="CHASE2"/>
    <property type="match status" value="1"/>
</dbReference>
<feature type="transmembrane region" description="Helical" evidence="1">
    <location>
        <begin position="294"/>
        <end position="315"/>
    </location>
</feature>
<dbReference type="Pfam" id="PF00990">
    <property type="entry name" value="GGDEF"/>
    <property type="match status" value="1"/>
</dbReference>
<reference evidence="5" key="1">
    <citation type="submission" date="2021-06" db="EMBL/GenBank/DDBJ databases">
        <title>Bradyrhizobium sp. S2-11-2 Genome sequencing.</title>
        <authorList>
            <person name="Jin L."/>
        </authorList>
    </citation>
    <scope>NUCLEOTIDE SEQUENCE</scope>
    <source>
        <strain evidence="5">S2-11-2</strain>
    </source>
</reference>